<feature type="compositionally biased region" description="Low complexity" evidence="8">
    <location>
        <begin position="366"/>
        <end position="382"/>
    </location>
</feature>
<dbReference type="SUPFAM" id="SSF56112">
    <property type="entry name" value="Protein kinase-like (PK-like)"/>
    <property type="match status" value="1"/>
</dbReference>
<evidence type="ECO:0000256" key="1">
    <source>
        <dbReference type="ARBA" id="ARBA00012513"/>
    </source>
</evidence>
<keyword evidence="5 10" id="KW-0418">Kinase</keyword>
<keyword evidence="4 7" id="KW-0547">Nucleotide-binding</keyword>
<keyword evidence="3 10" id="KW-0808">Transferase</keyword>
<evidence type="ECO:0000256" key="4">
    <source>
        <dbReference type="ARBA" id="ARBA00022741"/>
    </source>
</evidence>
<dbReference type="InterPro" id="IPR008271">
    <property type="entry name" value="Ser/Thr_kinase_AS"/>
</dbReference>
<evidence type="ECO:0000256" key="8">
    <source>
        <dbReference type="SAM" id="MobiDB-lite"/>
    </source>
</evidence>
<dbReference type="CDD" id="cd14014">
    <property type="entry name" value="STKc_PknB_like"/>
    <property type="match status" value="1"/>
</dbReference>
<organism evidence="10 11">
    <name type="scientific">Streptomyces fragilis</name>
    <dbReference type="NCBI Taxonomy" id="67301"/>
    <lineage>
        <taxon>Bacteria</taxon>
        <taxon>Bacillati</taxon>
        <taxon>Actinomycetota</taxon>
        <taxon>Actinomycetes</taxon>
        <taxon>Kitasatosporales</taxon>
        <taxon>Streptomycetaceae</taxon>
        <taxon>Streptomyces</taxon>
    </lineage>
</organism>
<evidence type="ECO:0000256" key="5">
    <source>
        <dbReference type="ARBA" id="ARBA00022777"/>
    </source>
</evidence>
<feature type="compositionally biased region" description="Low complexity" evidence="8">
    <location>
        <begin position="465"/>
        <end position="500"/>
    </location>
</feature>
<dbReference type="PROSITE" id="PS50011">
    <property type="entry name" value="PROTEIN_KINASE_DOM"/>
    <property type="match status" value="1"/>
</dbReference>
<dbReference type="SMART" id="SM00220">
    <property type="entry name" value="S_TKc"/>
    <property type="match status" value="1"/>
</dbReference>
<evidence type="ECO:0000256" key="2">
    <source>
        <dbReference type="ARBA" id="ARBA00022527"/>
    </source>
</evidence>
<dbReference type="PANTHER" id="PTHR43289">
    <property type="entry name" value="MITOGEN-ACTIVATED PROTEIN KINASE KINASE KINASE 20-RELATED"/>
    <property type="match status" value="1"/>
</dbReference>
<dbReference type="InterPro" id="IPR000719">
    <property type="entry name" value="Prot_kinase_dom"/>
</dbReference>
<reference evidence="10 11" key="1">
    <citation type="submission" date="2024-06" db="EMBL/GenBank/DDBJ databases">
        <title>The Natural Products Discovery Center: Release of the First 8490 Sequenced Strains for Exploring Actinobacteria Biosynthetic Diversity.</title>
        <authorList>
            <person name="Kalkreuter E."/>
            <person name="Kautsar S.A."/>
            <person name="Yang D."/>
            <person name="Bader C.D."/>
            <person name="Teijaro C.N."/>
            <person name="Fluegel L."/>
            <person name="Davis C.M."/>
            <person name="Simpson J.R."/>
            <person name="Lauterbach L."/>
            <person name="Steele A.D."/>
            <person name="Gui C."/>
            <person name="Meng S."/>
            <person name="Li G."/>
            <person name="Viehrig K."/>
            <person name="Ye F."/>
            <person name="Su P."/>
            <person name="Kiefer A.F."/>
            <person name="Nichols A."/>
            <person name="Cepeda A.J."/>
            <person name="Yan W."/>
            <person name="Fan B."/>
            <person name="Jiang Y."/>
            <person name="Adhikari A."/>
            <person name="Zheng C.-J."/>
            <person name="Schuster L."/>
            <person name="Cowan T.M."/>
            <person name="Smanski M.J."/>
            <person name="Chevrette M.G."/>
            <person name="De Carvalho L.P.S."/>
            <person name="Shen B."/>
        </authorList>
    </citation>
    <scope>NUCLEOTIDE SEQUENCE [LARGE SCALE GENOMIC DNA]</scope>
    <source>
        <strain evidence="10 11">NPDC038104</strain>
    </source>
</reference>
<feature type="compositionally biased region" description="Basic and acidic residues" evidence="8">
    <location>
        <begin position="403"/>
        <end position="435"/>
    </location>
</feature>
<dbReference type="InterPro" id="IPR011009">
    <property type="entry name" value="Kinase-like_dom_sf"/>
</dbReference>
<keyword evidence="2" id="KW-0723">Serine/threonine-protein kinase</keyword>
<dbReference type="InterPro" id="IPR017441">
    <property type="entry name" value="Protein_kinase_ATP_BS"/>
</dbReference>
<dbReference type="EMBL" id="JBEZUR010000001">
    <property type="protein sequence ID" value="MEU3552700.1"/>
    <property type="molecule type" value="Genomic_DNA"/>
</dbReference>
<evidence type="ECO:0000256" key="7">
    <source>
        <dbReference type="PROSITE-ProRule" id="PRU10141"/>
    </source>
</evidence>
<feature type="region of interest" description="Disordered" evidence="8">
    <location>
        <begin position="343"/>
        <end position="510"/>
    </location>
</feature>
<evidence type="ECO:0000259" key="9">
    <source>
        <dbReference type="PROSITE" id="PS50011"/>
    </source>
</evidence>
<accession>A0ABV2YAD6</accession>
<gene>
    <name evidence="10" type="ORF">AB0E65_00455</name>
</gene>
<protein>
    <recommendedName>
        <fullName evidence="1">non-specific serine/threonine protein kinase</fullName>
        <ecNumber evidence="1">2.7.11.1</ecNumber>
    </recommendedName>
</protein>
<dbReference type="PROSITE" id="PS00108">
    <property type="entry name" value="PROTEIN_KINASE_ST"/>
    <property type="match status" value="1"/>
</dbReference>
<dbReference type="PROSITE" id="PS00107">
    <property type="entry name" value="PROTEIN_KINASE_ATP"/>
    <property type="match status" value="1"/>
</dbReference>
<evidence type="ECO:0000313" key="11">
    <source>
        <dbReference type="Proteomes" id="UP001550850"/>
    </source>
</evidence>
<evidence type="ECO:0000256" key="3">
    <source>
        <dbReference type="ARBA" id="ARBA00022679"/>
    </source>
</evidence>
<evidence type="ECO:0000256" key="6">
    <source>
        <dbReference type="ARBA" id="ARBA00022840"/>
    </source>
</evidence>
<dbReference type="GO" id="GO:0004674">
    <property type="term" value="F:protein serine/threonine kinase activity"/>
    <property type="evidence" value="ECO:0007669"/>
    <property type="project" value="UniProtKB-EC"/>
</dbReference>
<dbReference type="PANTHER" id="PTHR43289:SF6">
    <property type="entry name" value="SERINE_THREONINE-PROTEIN KINASE NEKL-3"/>
    <property type="match status" value="1"/>
</dbReference>
<keyword evidence="6 7" id="KW-0067">ATP-binding</keyword>
<name>A0ABV2YAD6_9ACTN</name>
<sequence>MPIAQASADPWTTHLLCDRYQLEEKIGMGGMADVYKGVDTRLQRPVAVKVFRPGADHHTEDCLAAEAVLLAGLQGPGLVTVYDMGRHDGRAFLVMELVDGPTLRDLLEGGALPQRRVADLGAALAQALAHVHRSGIVHRDVKPSNVLLDTAAGAPHLADFGIARFVDATRHTAPDALTGTAAYLAPEQVEGKSIGPATDVYALGLVLLECLTGRTEYQGTPLEAAIARLHRPPLIPTWLSPDLVALLQTMTHLDPGARPDAAHCAKTLAALAAGGTPAAAPVPVPPSTDLVFPVRSARADAAVTRSAPLPAGPRRRPGRRLAVGTALAALSVALGATVALAPDTSGADDDNRASAAAPPAHRPSDDTSTGDAAAAEGAGDSGQVPPTVSYALPAANPMGSTGRKAERGKAAAADRDAEGHGPKKDHPAEGRDTAKGGKSGKGGKGPDGGNAGNGPRGGEGRADSEAPTSPSTAPTPADEPAETPTTTPDSPDQADPTDQTEPAAPQKGRG</sequence>
<comment type="caution">
    <text evidence="10">The sequence shown here is derived from an EMBL/GenBank/DDBJ whole genome shotgun (WGS) entry which is preliminary data.</text>
</comment>
<feature type="compositionally biased region" description="Gly residues" evidence="8">
    <location>
        <begin position="437"/>
        <end position="457"/>
    </location>
</feature>
<feature type="binding site" evidence="7">
    <location>
        <position position="49"/>
    </location>
    <ligand>
        <name>ATP</name>
        <dbReference type="ChEBI" id="CHEBI:30616"/>
    </ligand>
</feature>
<dbReference type="Proteomes" id="UP001550850">
    <property type="component" value="Unassembled WGS sequence"/>
</dbReference>
<feature type="domain" description="Protein kinase" evidence="9">
    <location>
        <begin position="20"/>
        <end position="271"/>
    </location>
</feature>
<dbReference type="Gene3D" id="1.10.510.10">
    <property type="entry name" value="Transferase(Phosphotransferase) domain 1"/>
    <property type="match status" value="1"/>
</dbReference>
<dbReference type="Gene3D" id="3.30.200.20">
    <property type="entry name" value="Phosphorylase Kinase, domain 1"/>
    <property type="match status" value="1"/>
</dbReference>
<dbReference type="RefSeq" id="WP_159105649.1">
    <property type="nucleotide sequence ID" value="NZ_BEVZ01000004.1"/>
</dbReference>
<dbReference type="Pfam" id="PF00069">
    <property type="entry name" value="Pkinase"/>
    <property type="match status" value="1"/>
</dbReference>
<keyword evidence="11" id="KW-1185">Reference proteome</keyword>
<dbReference type="EC" id="2.7.11.1" evidence="1"/>
<proteinExistence type="predicted"/>
<evidence type="ECO:0000313" key="10">
    <source>
        <dbReference type="EMBL" id="MEU3552700.1"/>
    </source>
</evidence>